<dbReference type="InterPro" id="IPR005158">
    <property type="entry name" value="BTAD"/>
</dbReference>
<dbReference type="Gene3D" id="1.25.40.10">
    <property type="entry name" value="Tetratricopeptide repeat domain"/>
    <property type="match status" value="1"/>
</dbReference>
<dbReference type="Gene3D" id="1.10.10.10">
    <property type="entry name" value="Winged helix-like DNA-binding domain superfamily/Winged helix DNA-binding domain"/>
    <property type="match status" value="1"/>
</dbReference>
<dbReference type="Gene3D" id="3.40.50.2300">
    <property type="match status" value="1"/>
</dbReference>
<dbReference type="RefSeq" id="WP_184092983.1">
    <property type="nucleotide sequence ID" value="NZ_AP023367.1"/>
</dbReference>
<evidence type="ECO:0000256" key="2">
    <source>
        <dbReference type="ARBA" id="ARBA00024867"/>
    </source>
</evidence>
<dbReference type="InterPro" id="IPR011006">
    <property type="entry name" value="CheY-like_superfamily"/>
</dbReference>
<name>A0A6S6QQL0_9FIRM</name>
<dbReference type="InterPro" id="IPR001789">
    <property type="entry name" value="Sig_transdc_resp-reg_receiver"/>
</dbReference>
<organism evidence="3 4">
    <name type="scientific">Anaerocolumna cellulosilytica</name>
    <dbReference type="NCBI Taxonomy" id="433286"/>
    <lineage>
        <taxon>Bacteria</taxon>
        <taxon>Bacillati</taxon>
        <taxon>Bacillota</taxon>
        <taxon>Clostridia</taxon>
        <taxon>Lachnospirales</taxon>
        <taxon>Lachnospiraceae</taxon>
        <taxon>Anaerocolumna</taxon>
    </lineage>
</organism>
<evidence type="ECO:0000256" key="1">
    <source>
        <dbReference type="ARBA" id="ARBA00018672"/>
    </source>
</evidence>
<accession>A0A6S6QQL0</accession>
<comment type="function">
    <text evidence="2">May play the central regulatory role in sporulation. It may be an element of the effector pathway responsible for the activation of sporulation genes in response to nutritional stress. Spo0A may act in concert with spo0H (a sigma factor) to control the expression of some genes that are critical to the sporulation process.</text>
</comment>
<dbReference type="InterPro" id="IPR036388">
    <property type="entry name" value="WH-like_DNA-bd_sf"/>
</dbReference>
<dbReference type="SMART" id="SM00448">
    <property type="entry name" value="REC"/>
    <property type="match status" value="1"/>
</dbReference>
<keyword evidence="4" id="KW-1185">Reference proteome</keyword>
<proteinExistence type="predicted"/>
<sequence>MLKIVIVDDEKPTLCLLNNLIKNIEGMEVIGKYTLPSEAYVGILTLKPDIVFMDIEMPGMNGIELAGKLLEKDEDLQIVYVTAHKHYALDIFKVNSINFIMKPINPEELTKTVIRLAKFKGIRQNNIEEKNYIKCFGTFEIRAKNGSNIKLTSKKSAELLAYFILNRNLQIEKWKIGEALWPENNENHVTSNFHTTLFRLRKTIEMFCSFINITSIKGSKDGYCCQLQNVDCDLIQFDNFYTKNLPLNAETIGEYEIISQLCKGELFEDFNYEWCYPYKQKYISRMVKVLEETADYFTKTKQYERALSYLYTSLKLDKFNESTNHKIMKIYYEQKDKNKLLKHFQSFQHVLENELNVPVEGENMRIYQKYILQ</sequence>
<evidence type="ECO:0000313" key="4">
    <source>
        <dbReference type="Proteomes" id="UP000515561"/>
    </source>
</evidence>
<dbReference type="PROSITE" id="PS50110">
    <property type="entry name" value="RESPONSE_REGULATORY"/>
    <property type="match status" value="1"/>
</dbReference>
<dbReference type="InterPro" id="IPR011990">
    <property type="entry name" value="TPR-like_helical_dom_sf"/>
</dbReference>
<protein>
    <recommendedName>
        <fullName evidence="1">Stage 0 sporulation protein A homolog</fullName>
    </recommendedName>
</protein>
<dbReference type="SUPFAM" id="SSF48452">
    <property type="entry name" value="TPR-like"/>
    <property type="match status" value="1"/>
</dbReference>
<gene>
    <name evidence="3" type="ORF">acsn021_11820</name>
</gene>
<reference evidence="3 4" key="1">
    <citation type="journal article" date="2016" name="Int. J. Syst. Evol. Microbiol.">
        <title>Descriptions of Anaerotaenia torta gen. nov., sp. nov. and Anaerocolumna cellulosilytica gen. nov., sp. nov. isolated from a methanogenic reactor of cattle waste.</title>
        <authorList>
            <person name="Uek A."/>
            <person name="Ohtaki Y."/>
            <person name="Kaku N."/>
            <person name="Ueki K."/>
        </authorList>
    </citation>
    <scope>NUCLEOTIDE SEQUENCE [LARGE SCALE GENOMIC DNA]</scope>
    <source>
        <strain evidence="3 4">SN021</strain>
    </source>
</reference>
<dbReference type="PANTHER" id="PTHR35807">
    <property type="entry name" value="TRANSCRIPTIONAL REGULATOR REDD-RELATED"/>
    <property type="match status" value="1"/>
</dbReference>
<dbReference type="SUPFAM" id="SSF52172">
    <property type="entry name" value="CheY-like"/>
    <property type="match status" value="1"/>
</dbReference>
<dbReference type="Proteomes" id="UP000515561">
    <property type="component" value="Chromosome"/>
</dbReference>
<evidence type="ECO:0000313" key="3">
    <source>
        <dbReference type="EMBL" id="BCJ93613.1"/>
    </source>
</evidence>
<dbReference type="EMBL" id="AP023367">
    <property type="protein sequence ID" value="BCJ93613.1"/>
    <property type="molecule type" value="Genomic_DNA"/>
</dbReference>
<dbReference type="KEGG" id="acel:acsn021_11820"/>
<dbReference type="AlphaFoldDB" id="A0A6S6QQL0"/>
<dbReference type="InterPro" id="IPR051677">
    <property type="entry name" value="AfsR-DnrI-RedD_regulator"/>
</dbReference>
<dbReference type="Pfam" id="PF00072">
    <property type="entry name" value="Response_reg"/>
    <property type="match status" value="1"/>
</dbReference>
<dbReference type="PANTHER" id="PTHR35807:SF2">
    <property type="entry name" value="TRANSCRIPTIONAL ACTIVATOR DOMAIN"/>
    <property type="match status" value="1"/>
</dbReference>
<dbReference type="Pfam" id="PF03704">
    <property type="entry name" value="BTAD"/>
    <property type="match status" value="1"/>
</dbReference>
<dbReference type="GO" id="GO:0000160">
    <property type="term" value="P:phosphorelay signal transduction system"/>
    <property type="evidence" value="ECO:0007669"/>
    <property type="project" value="InterPro"/>
</dbReference>